<evidence type="ECO:0000256" key="25">
    <source>
        <dbReference type="ARBA" id="ARBA00048841"/>
    </source>
</evidence>
<keyword evidence="21" id="KW-0486">Methionine biosynthesis</keyword>
<dbReference type="PANTHER" id="PTHR43070">
    <property type="match status" value="1"/>
</dbReference>
<keyword evidence="10 31" id="KW-0808">Transferase</keyword>
<keyword evidence="18" id="KW-0520">NAD</keyword>
<evidence type="ECO:0000256" key="5">
    <source>
        <dbReference type="ARBA" id="ARBA00005062"/>
    </source>
</evidence>
<dbReference type="CDD" id="cd04921">
    <property type="entry name" value="ACT_AKi-HSDH-ThrA-like_1"/>
    <property type="match status" value="1"/>
</dbReference>
<evidence type="ECO:0000313" key="31">
    <source>
        <dbReference type="EMBL" id="MFD2587726.1"/>
    </source>
</evidence>
<dbReference type="SUPFAM" id="SSF53474">
    <property type="entry name" value="alpha/beta-Hydrolases"/>
    <property type="match status" value="1"/>
</dbReference>
<keyword evidence="22" id="KW-0511">Multifunctional enzyme</keyword>
<evidence type="ECO:0000256" key="6">
    <source>
        <dbReference type="ARBA" id="ARBA00005139"/>
    </source>
</evidence>
<dbReference type="Pfam" id="PF00696">
    <property type="entry name" value="AA_kinase"/>
    <property type="match status" value="1"/>
</dbReference>
<comment type="pathway">
    <text evidence="6">Amino-acid biosynthesis; L-threonine biosynthesis; L-threonine from L-aspartate: step 1/5.</text>
</comment>
<keyword evidence="11" id="KW-0791">Threonine biosynthesis</keyword>
<comment type="pathway">
    <text evidence="3">Amino-acid biosynthesis; L-methionine biosynthesis via de novo pathway; L-homoserine from L-aspartate: step 1/3.</text>
</comment>
<accession>A0ABW5MXI1</accession>
<dbReference type="SUPFAM" id="SSF51735">
    <property type="entry name" value="NAD(P)-binding Rossmann-fold domains"/>
    <property type="match status" value="1"/>
</dbReference>
<evidence type="ECO:0000256" key="12">
    <source>
        <dbReference type="ARBA" id="ARBA00022723"/>
    </source>
</evidence>
<dbReference type="InterPro" id="IPR001342">
    <property type="entry name" value="HDH_cat"/>
</dbReference>
<evidence type="ECO:0000256" key="2">
    <source>
        <dbReference type="ARBA" id="ARBA00004766"/>
    </source>
</evidence>
<dbReference type="RefSeq" id="WP_377767288.1">
    <property type="nucleotide sequence ID" value="NZ_JBHULB010000016.1"/>
</dbReference>
<dbReference type="EC" id="2.7.2.4" evidence="31"/>
<evidence type="ECO:0000259" key="26">
    <source>
        <dbReference type="Pfam" id="PF00561"/>
    </source>
</evidence>
<keyword evidence="9" id="KW-0028">Amino-acid biosynthesis</keyword>
<comment type="catalytic activity">
    <reaction evidence="24">
        <text>L-aspartate + ATP = 4-phospho-L-aspartate + ADP</text>
        <dbReference type="Rhea" id="RHEA:23776"/>
        <dbReference type="ChEBI" id="CHEBI:29991"/>
        <dbReference type="ChEBI" id="CHEBI:30616"/>
        <dbReference type="ChEBI" id="CHEBI:57535"/>
        <dbReference type="ChEBI" id="CHEBI:456216"/>
        <dbReference type="EC" id="2.7.2.4"/>
    </reaction>
    <physiologicalReaction direction="left-to-right" evidence="24">
        <dbReference type="Rhea" id="RHEA:23777"/>
    </physiologicalReaction>
</comment>
<keyword evidence="15" id="KW-0067">ATP-binding</keyword>
<organism evidence="31 32">
    <name type="scientific">Croceitalea marina</name>
    <dbReference type="NCBI Taxonomy" id="1775166"/>
    <lineage>
        <taxon>Bacteria</taxon>
        <taxon>Pseudomonadati</taxon>
        <taxon>Bacteroidota</taxon>
        <taxon>Flavobacteriia</taxon>
        <taxon>Flavobacteriales</taxon>
        <taxon>Flavobacteriaceae</taxon>
        <taxon>Croceitalea</taxon>
    </lineage>
</organism>
<evidence type="ECO:0000256" key="18">
    <source>
        <dbReference type="ARBA" id="ARBA00023027"/>
    </source>
</evidence>
<evidence type="ECO:0000259" key="28">
    <source>
        <dbReference type="Pfam" id="PF00742"/>
    </source>
</evidence>
<evidence type="ECO:0000256" key="10">
    <source>
        <dbReference type="ARBA" id="ARBA00022679"/>
    </source>
</evidence>
<evidence type="ECO:0000256" key="8">
    <source>
        <dbReference type="ARBA" id="ARBA00010046"/>
    </source>
</evidence>
<comment type="catalytic activity">
    <reaction evidence="25">
        <text>L-homoserine + NADP(+) = L-aspartate 4-semialdehyde + NADPH + H(+)</text>
        <dbReference type="Rhea" id="RHEA:15761"/>
        <dbReference type="ChEBI" id="CHEBI:15378"/>
        <dbReference type="ChEBI" id="CHEBI:57476"/>
        <dbReference type="ChEBI" id="CHEBI:57783"/>
        <dbReference type="ChEBI" id="CHEBI:58349"/>
        <dbReference type="ChEBI" id="CHEBI:537519"/>
        <dbReference type="EC" id="1.1.1.3"/>
    </reaction>
    <physiologicalReaction direction="right-to-left" evidence="25">
        <dbReference type="Rhea" id="RHEA:15763"/>
    </physiologicalReaction>
</comment>
<keyword evidence="16" id="KW-0521">NADP</keyword>
<dbReference type="InterPro" id="IPR036393">
    <property type="entry name" value="AceGlu_kinase-like_sf"/>
</dbReference>
<feature type="domain" description="Aspartokinase ACT" evidence="30">
    <location>
        <begin position="629"/>
        <end position="689"/>
    </location>
</feature>
<evidence type="ECO:0000256" key="11">
    <source>
        <dbReference type="ARBA" id="ARBA00022697"/>
    </source>
</evidence>
<evidence type="ECO:0000259" key="29">
    <source>
        <dbReference type="Pfam" id="PF03447"/>
    </source>
</evidence>
<evidence type="ECO:0000256" key="3">
    <source>
        <dbReference type="ARBA" id="ARBA00004986"/>
    </source>
</evidence>
<dbReference type="InterPro" id="IPR054352">
    <property type="entry name" value="ACT_Aspartokinase"/>
</dbReference>
<dbReference type="PANTHER" id="PTHR43070:SF5">
    <property type="entry name" value="HOMOSERINE DEHYDROGENASE"/>
    <property type="match status" value="1"/>
</dbReference>
<dbReference type="Pfam" id="PF00742">
    <property type="entry name" value="Homoserine_dh"/>
    <property type="match status" value="1"/>
</dbReference>
<dbReference type="InterPro" id="IPR045865">
    <property type="entry name" value="ACT-like_dom_sf"/>
</dbReference>
<sequence>MLHQLEIKNFTTLSGHQQDIQLSYELFGQPLHTAPIVLVNHALTGNSNVAGEKGWWLDIIGEERCIDTSTYTILSFNIPGNGYDGFVIENYKDFVAGDIAKIFLLGLKQLEISKLFALIGGSLGGGIAWEMAAINPEITEHLIPVASDWKSTDWLIANCQIQEQILINSRQPVHDARMHAMLCYRTPESFKERFQRGTNEELQVFNVESWLLHHGKKLQERFQLSAYKLMNQLLRTIDITRDGNKAFEELQNSATNIRIIGVNSDLFFTAEENKETFKQLAQTKSNVTYGEVESVHGHDAFLMEFQQLEKLLKGVFQKEKTQRGLKILKFGGKSLSNGKGLERVLQIIEDTYTKGGPIGVVLSARENATNTLEGLLQDAVKGEVNSELLSNFEQYQKSFSSTIDYGHEIAHLSKRLEGVSLIGDYSSKTKDEVLSVGELISCKLVVALLQERGFPAVLIDSRNLLRTDSNFGNAQIDEAVSKTNVVQRFSELPIDCIPIIAGFIAANENGETTTLGRNGSNYTAALFANYLDAEEVLNYTHVDGIFTANPDYVKEAKVIEHLSYAEANELANFGATVLHAKTIIPLIEKNIPFRILNTFNQNSKGTLISSKTKKDGIKSLSVIENVSLINLEGRGLLGKVGVDARIFSTLERHQINVGIISQGSSERSIGLVVAADRAEEAKRALDLEFTSDYSAKDVNTITIKKDISVISIVGQDLSTFHEPYNALIKNGIVPLLFNNTISGKNISLVVESGVLQKALNVMHGQIFGVSKRINLVVFGHGTVGGTFIEQLLDSQDKIKHRKGLDLRVFAVANSKKLLLNANGIQKDWKQDLATKGSSYNLGDIVSFANENHLENLIAIDNTASTDFVNNYFELIAVGFNLVSSNKIANTLDFDYYRLVRRNLAKYQKQYLYETNVGAGLPLIDTIKLLHLSGENITRIKGVFSGSLSYIFNTFSEAEVPFSEVMKEAMSKGFTEPDPREDLSGNDVARKLLILARELELKNEFADINIESLIPPELRKVSKEKFLGKSTVLNQKFEGIKKAQQENHVLRYVGDLYGDLQKDKGILEVKLISVPMGSALGQISGSDSIIEIFTESYGENPIVIQGAGAGAAVTARGVFGDVLRIAEKL</sequence>
<comment type="cofactor">
    <cofactor evidence="1">
        <name>a metal cation</name>
        <dbReference type="ChEBI" id="CHEBI:25213"/>
    </cofactor>
</comment>
<keyword evidence="13" id="KW-0547">Nucleotide-binding</keyword>
<keyword evidence="12" id="KW-0479">Metal-binding</keyword>
<dbReference type="InterPro" id="IPR036291">
    <property type="entry name" value="NAD(P)-bd_dom_sf"/>
</dbReference>
<dbReference type="InterPro" id="IPR029058">
    <property type="entry name" value="AB_hydrolase_fold"/>
</dbReference>
<keyword evidence="32" id="KW-1185">Reference proteome</keyword>
<dbReference type="GO" id="GO:0004412">
    <property type="term" value="F:homoserine dehydrogenase activity"/>
    <property type="evidence" value="ECO:0007669"/>
    <property type="project" value="UniProtKB-EC"/>
</dbReference>
<evidence type="ECO:0000256" key="21">
    <source>
        <dbReference type="ARBA" id="ARBA00023167"/>
    </source>
</evidence>
<dbReference type="EC" id="1.1.1.3" evidence="31"/>
<dbReference type="Gene3D" id="3.30.360.10">
    <property type="entry name" value="Dihydrodipicolinate Reductase, domain 2"/>
    <property type="match status" value="1"/>
</dbReference>
<comment type="caution">
    <text evidence="31">The sequence shown here is derived from an EMBL/GenBank/DDBJ whole genome shotgun (WGS) entry which is preliminary data.</text>
</comment>
<dbReference type="NCBIfam" id="TIGR00657">
    <property type="entry name" value="asp_kinases"/>
    <property type="match status" value="1"/>
</dbReference>
<feature type="domain" description="Homoserine dehydrogenase catalytic" evidence="28">
    <location>
        <begin position="921"/>
        <end position="1122"/>
    </location>
</feature>
<dbReference type="Gene3D" id="3.30.2130.10">
    <property type="entry name" value="VC0802-like"/>
    <property type="match status" value="1"/>
</dbReference>
<keyword evidence="14 31" id="KW-0418">Kinase</keyword>
<dbReference type="SUPFAM" id="SSF55021">
    <property type="entry name" value="ACT-like"/>
    <property type="match status" value="2"/>
</dbReference>
<dbReference type="InterPro" id="IPR019811">
    <property type="entry name" value="HDH_CS"/>
</dbReference>
<protein>
    <submittedName>
        <fullName evidence="31">Bifunctional aspartate kinase/homoserine dehydrogenase I</fullName>
        <ecNumber evidence="31">1.1.1.3</ecNumber>
        <ecNumber evidence="31">2.7.2.4</ecNumber>
    </submittedName>
</protein>
<dbReference type="EMBL" id="JBHULB010000016">
    <property type="protein sequence ID" value="MFD2587726.1"/>
    <property type="molecule type" value="Genomic_DNA"/>
</dbReference>
<dbReference type="Gene3D" id="3.40.50.720">
    <property type="entry name" value="NAD(P)-binding Rossmann-like Domain"/>
    <property type="match status" value="1"/>
</dbReference>
<evidence type="ECO:0000256" key="17">
    <source>
        <dbReference type="ARBA" id="ARBA00023002"/>
    </source>
</evidence>
<dbReference type="Proteomes" id="UP001597526">
    <property type="component" value="Unassembled WGS sequence"/>
</dbReference>
<evidence type="ECO:0000256" key="23">
    <source>
        <dbReference type="ARBA" id="ARBA00044938"/>
    </source>
</evidence>
<evidence type="ECO:0000256" key="22">
    <source>
        <dbReference type="ARBA" id="ARBA00023268"/>
    </source>
</evidence>
<dbReference type="SUPFAM" id="SSF55347">
    <property type="entry name" value="Glyceraldehyde-3-phosphate dehydrogenase-like, C-terminal domain"/>
    <property type="match status" value="1"/>
</dbReference>
<dbReference type="GO" id="GO:0004072">
    <property type="term" value="F:aspartate kinase activity"/>
    <property type="evidence" value="ECO:0007669"/>
    <property type="project" value="UniProtKB-EC"/>
</dbReference>
<feature type="domain" description="Aspartate/homoserine dehydrogenase NAD-binding" evidence="29">
    <location>
        <begin position="779"/>
        <end position="913"/>
    </location>
</feature>
<dbReference type="Gene3D" id="3.40.50.1820">
    <property type="entry name" value="alpha/beta hydrolase"/>
    <property type="match status" value="1"/>
</dbReference>
<dbReference type="Pfam" id="PF03447">
    <property type="entry name" value="NAD_binding_3"/>
    <property type="match status" value="1"/>
</dbReference>
<evidence type="ECO:0000259" key="30">
    <source>
        <dbReference type="Pfam" id="PF22468"/>
    </source>
</evidence>
<reference evidence="32" key="1">
    <citation type="journal article" date="2019" name="Int. J. Syst. Evol. Microbiol.">
        <title>The Global Catalogue of Microorganisms (GCM) 10K type strain sequencing project: providing services to taxonomists for standard genome sequencing and annotation.</title>
        <authorList>
            <consortium name="The Broad Institute Genomics Platform"/>
            <consortium name="The Broad Institute Genome Sequencing Center for Infectious Disease"/>
            <person name="Wu L."/>
            <person name="Ma J."/>
        </authorList>
    </citation>
    <scope>NUCLEOTIDE SEQUENCE [LARGE SCALE GENOMIC DNA]</scope>
    <source>
        <strain evidence="32">KCTC 52368</strain>
    </source>
</reference>
<dbReference type="InterPro" id="IPR005106">
    <property type="entry name" value="Asp/hSer_DH_NAD-bd"/>
</dbReference>
<dbReference type="CDD" id="cd04243">
    <property type="entry name" value="AAK_AK-HSDH-like"/>
    <property type="match status" value="1"/>
</dbReference>
<dbReference type="SUPFAM" id="SSF53633">
    <property type="entry name" value="Carbamate kinase-like"/>
    <property type="match status" value="1"/>
</dbReference>
<evidence type="ECO:0000256" key="7">
    <source>
        <dbReference type="ARBA" id="ARBA00007952"/>
    </source>
</evidence>
<dbReference type="PROSITE" id="PS01042">
    <property type="entry name" value="HOMOSER_DHGENASE"/>
    <property type="match status" value="1"/>
</dbReference>
<dbReference type="InterPro" id="IPR001048">
    <property type="entry name" value="Asp/Glu/Uridylate_kinase"/>
</dbReference>
<evidence type="ECO:0000256" key="19">
    <source>
        <dbReference type="ARBA" id="ARBA00023053"/>
    </source>
</evidence>
<comment type="function">
    <text evidence="23">Bifunctional aspartate kinase and homoserine dehydrogenase that catalyzes the first and the third steps toward the synthesis of lysine, methionine and threonine from aspartate.</text>
</comment>
<keyword evidence="19" id="KW-0915">Sodium</keyword>
<comment type="similarity">
    <text evidence="8">In the N-terminal section; belongs to the aspartokinase family.</text>
</comment>
<proteinExistence type="inferred from homology"/>
<evidence type="ECO:0000256" key="20">
    <source>
        <dbReference type="ARBA" id="ARBA00023154"/>
    </source>
</evidence>
<dbReference type="Pfam" id="PF22468">
    <property type="entry name" value="ACT_9"/>
    <property type="match status" value="1"/>
</dbReference>
<comment type="pathway">
    <text evidence="2">Amino-acid biosynthesis; L-lysine biosynthesis via DAP pathway; (S)-tetrahydrodipicolinate from L-aspartate: step 1/4.</text>
</comment>
<dbReference type="NCBIfam" id="NF006959">
    <property type="entry name" value="PRK09436.1"/>
    <property type="match status" value="1"/>
</dbReference>
<keyword evidence="20" id="KW-0457">Lysine biosynthesis</keyword>
<dbReference type="Gene3D" id="3.40.1160.10">
    <property type="entry name" value="Acetylglutamate kinase-like"/>
    <property type="match status" value="1"/>
</dbReference>
<evidence type="ECO:0000256" key="16">
    <source>
        <dbReference type="ARBA" id="ARBA00022857"/>
    </source>
</evidence>
<feature type="domain" description="AB hydrolase-1" evidence="26">
    <location>
        <begin position="35"/>
        <end position="145"/>
    </location>
</feature>
<evidence type="ECO:0000313" key="32">
    <source>
        <dbReference type="Proteomes" id="UP001597526"/>
    </source>
</evidence>
<comment type="similarity">
    <text evidence="7">In the C-terminal section; belongs to the homoserine dehydrogenase family.</text>
</comment>
<evidence type="ECO:0000259" key="27">
    <source>
        <dbReference type="Pfam" id="PF00696"/>
    </source>
</evidence>
<dbReference type="InterPro" id="IPR001341">
    <property type="entry name" value="Asp_kinase"/>
</dbReference>
<evidence type="ECO:0000256" key="14">
    <source>
        <dbReference type="ARBA" id="ARBA00022777"/>
    </source>
</evidence>
<dbReference type="Pfam" id="PF00561">
    <property type="entry name" value="Abhydrolase_1"/>
    <property type="match status" value="1"/>
</dbReference>
<evidence type="ECO:0000256" key="9">
    <source>
        <dbReference type="ARBA" id="ARBA00022605"/>
    </source>
</evidence>
<dbReference type="InterPro" id="IPR011147">
    <property type="entry name" value="Bifunc_Aspkin/hSer_DH"/>
</dbReference>
<evidence type="ECO:0000256" key="24">
    <source>
        <dbReference type="ARBA" id="ARBA00048561"/>
    </source>
</evidence>
<comment type="pathway">
    <text evidence="4">Amino-acid biosynthesis; L-threonine biosynthesis; L-threonine from L-aspartate: step 3/5.</text>
</comment>
<gene>
    <name evidence="31" type="primary">thrA</name>
    <name evidence="31" type="ORF">ACFSQJ_12340</name>
</gene>
<evidence type="ECO:0000256" key="15">
    <source>
        <dbReference type="ARBA" id="ARBA00022840"/>
    </source>
</evidence>
<comment type="pathway">
    <text evidence="5">Amino-acid biosynthesis; L-methionine biosynthesis via de novo pathway; L-homoserine from L-aspartate: step 3/3.</text>
</comment>
<evidence type="ECO:0000256" key="1">
    <source>
        <dbReference type="ARBA" id="ARBA00001920"/>
    </source>
</evidence>
<evidence type="ECO:0000256" key="13">
    <source>
        <dbReference type="ARBA" id="ARBA00022741"/>
    </source>
</evidence>
<dbReference type="InterPro" id="IPR000073">
    <property type="entry name" value="AB_hydrolase_1"/>
</dbReference>
<keyword evidence="17 31" id="KW-0560">Oxidoreductase</keyword>
<name>A0ABW5MXI1_9FLAO</name>
<evidence type="ECO:0000256" key="4">
    <source>
        <dbReference type="ARBA" id="ARBA00005056"/>
    </source>
</evidence>
<feature type="domain" description="Aspartate/glutamate/uridylate kinase" evidence="27">
    <location>
        <begin position="326"/>
        <end position="597"/>
    </location>
</feature>